<dbReference type="Gene3D" id="3.80.10.10">
    <property type="entry name" value="Ribonuclease Inhibitor"/>
    <property type="match status" value="2"/>
</dbReference>
<feature type="region of interest" description="Disordered" evidence="4">
    <location>
        <begin position="500"/>
        <end position="528"/>
    </location>
</feature>
<feature type="non-terminal residue" evidence="5">
    <location>
        <position position="1661"/>
    </location>
</feature>
<name>A0A8X7X222_POLSE</name>
<sequence length="1661" mass="191994">MMDDSQSIEKIIEQELLKINVGDLKLQDLEDSSDDEPVSQDNIDTDELPESLIAYFQLSKDRVNFAEKVILQDLEDPELGLHHDDKDCIKSKQSYPDEDVTKRIILEAEEILNLSSEFHNERFSDTSNEEKDCLENIINTEYEEVEKRCRSELQVWEDKQSEMENKRIQELEILKEQQEREREKEDERKRWRQKEFDEELKRIQDLNMKQKYELQEKFRQDEELLQSELRIQEEAIINLQEHINSEKKAFEEQQALEKFRLEEQNQRAAIKIQSVVRGFLSRKKYAFVLNHIKSERLKKKELLLRLIKEQKEKEIRRNKRLEGQKLLEEKERKIKEEEERLKLEEQIKRHHEYETKKVEERQRLEREKFMKLEKVKNQKEHEENTFKEESIKLELEEKILHRKSVGTLREDQEWENKENHKGQVLGDQVKLNFGFDKKTVEHHELLEQEKPPKVPKVKKQMETNKPKPKEELHCSEMETSSVEYVNSDEKLKKHQQNLVNKTEKEHQHLEREKIKTPKKETEKENQKDKLQCLEEGQNFDQMRNIYESSISKVLQENEPLDKVLKKKVIPWVVEKYKTTEERNTEVDSQREQSDLYSTTVIQCLAKEGDADKIINQSKTVEKNESVDTENNVFANGSEQNSFCIPCKTGSEDIIINYSLDSNYNVNTDKCTKMKSPSDNIAMTEENLISSLSCATEQKRVTWMKTCIPWSRIYEENRRKKVVKRKLTQKVSSVQLPPLNEALILQTGVWNSLEQVTTVTLEDLPGCSLSTFSKCRKLQAITLRRCGLTVLEGINQCKELKYIDVQENVIQSINCQDLEKLCVLLISKNCLTSIHGLDGASNLQVLEMSYNNITRIGGLESLKKLQRLVIDHNQLINTKGLKETPTLLHLNCAYNHLSNIEGIDHCILLQTLNLQGNNFNEPPSLLNHVLLKELYLDDNNISSLENLSLSWLPVLRLLSVSQNIITHLLPLSDLISLRKFKINNVCLSDLENIVHCLKGCQNLSDLDIAGNPFQKEAQWRSRLLDVLPGLKKLNGELAHSIEESAEICARPPAGGFLAICESQLEEYDLLIQSQNDEFNKSMSPLDNAEVYSQQCNALMKLAVKHRLCHEYGDASLNDKTDPESLCGRAMKASCESCQDNIPFITRWMENNQDFPASFERCMPYDQVQNIISSSDDCQYQRKQKDKPFNLKTDFLTCADEEMTNGKQCHDSYQEIMEDHIDIKSNTASFANTVIYNHHEGLSCPVLKEVKNSSQANSEVIQAFEDKSISASLEQKHSNICVNSDGIKCESRNKKAKAATVIQASWRGYILRKKLDSALSAARINNVEDDFEEINLEDFTFDEASLEKDWITLDSVASFSTPEQFLNHLHLPKHSSNHNESEKLSPSFQWQPQEAWVNNDSQTELTSKLQSSPKETQRSESSVSITPSCLSKDANSVKSEKEKLILEEWGFKSGYTAQLMLKRAQKMKSKKERQKKLLDPAVRLALFKNNENKHPPPKASYKLRPPRADLVRAQEFIDHGILPSQKIEERKKELTYQWLHTQVGDYEISSSRIMKGDCFLPHIHPEVLNGGRVQLVASPIRTESLCDEITPSANGSALSQASKESRGLKPMRRHSAGNSKKEVPLPLRAESSPAKKEKISFRVNPVQLSTGWGSGKKKARPNS</sequence>
<feature type="compositionally biased region" description="Basic and acidic residues" evidence="4">
    <location>
        <begin position="501"/>
        <end position="528"/>
    </location>
</feature>
<dbReference type="InterPro" id="IPR032675">
    <property type="entry name" value="LRR_dom_sf"/>
</dbReference>
<keyword evidence="1" id="KW-0433">Leucine-rich repeat</keyword>
<dbReference type="Pfam" id="PF00612">
    <property type="entry name" value="IQ"/>
    <property type="match status" value="2"/>
</dbReference>
<evidence type="ECO:0000256" key="1">
    <source>
        <dbReference type="ARBA" id="ARBA00022614"/>
    </source>
</evidence>
<dbReference type="Gene3D" id="1.20.5.190">
    <property type="match status" value="1"/>
</dbReference>
<dbReference type="InterPro" id="IPR001611">
    <property type="entry name" value="Leu-rich_rpt"/>
</dbReference>
<feature type="region of interest" description="Disordered" evidence="4">
    <location>
        <begin position="1397"/>
        <end position="1430"/>
    </location>
</feature>
<proteinExistence type="predicted"/>
<dbReference type="SUPFAM" id="SSF52058">
    <property type="entry name" value="L domain-like"/>
    <property type="match status" value="1"/>
</dbReference>
<feature type="coiled-coil region" evidence="3">
    <location>
        <begin position="304"/>
        <end position="392"/>
    </location>
</feature>
<feature type="compositionally biased region" description="Basic and acidic residues" evidence="4">
    <location>
        <begin position="459"/>
        <end position="470"/>
    </location>
</feature>
<dbReference type="CDD" id="cd23767">
    <property type="entry name" value="IQCD"/>
    <property type="match status" value="1"/>
</dbReference>
<dbReference type="GeneID" id="120534289"/>
<evidence type="ECO:0000313" key="6">
    <source>
        <dbReference type="Proteomes" id="UP000886611"/>
    </source>
</evidence>
<feature type="region of interest" description="Disordered" evidence="4">
    <location>
        <begin position="451"/>
        <end position="470"/>
    </location>
</feature>
<dbReference type="PANTHER" id="PTHR46652:SF7">
    <property type="entry name" value="LEUCINE-RICH REPEAT AND IQ DOMAIN-CONTAINING PROTEIN 1"/>
    <property type="match status" value="1"/>
</dbReference>
<evidence type="ECO:0000313" key="5">
    <source>
        <dbReference type="EMBL" id="KAG2459831.1"/>
    </source>
</evidence>
<evidence type="ECO:0000256" key="2">
    <source>
        <dbReference type="ARBA" id="ARBA00022737"/>
    </source>
</evidence>
<organism evidence="5 6">
    <name type="scientific">Polypterus senegalus</name>
    <name type="common">Senegal bichir</name>
    <dbReference type="NCBI Taxonomy" id="55291"/>
    <lineage>
        <taxon>Eukaryota</taxon>
        <taxon>Metazoa</taxon>
        <taxon>Chordata</taxon>
        <taxon>Craniata</taxon>
        <taxon>Vertebrata</taxon>
        <taxon>Euteleostomi</taxon>
        <taxon>Actinopterygii</taxon>
        <taxon>Polypteriformes</taxon>
        <taxon>Polypteridae</taxon>
        <taxon>Polypterus</taxon>
    </lineage>
</organism>
<dbReference type="InterPro" id="IPR050836">
    <property type="entry name" value="SDS22/Internalin_LRR"/>
</dbReference>
<gene>
    <name evidence="5" type="primary">Lrriq1</name>
    <name evidence="5" type="ORF">GTO96_0021696</name>
</gene>
<keyword evidence="3" id="KW-0175">Coiled coil</keyword>
<accession>A0A8X7X222</accession>
<feature type="coiled-coil region" evidence="3">
    <location>
        <begin position="161"/>
        <end position="194"/>
    </location>
</feature>
<feature type="region of interest" description="Disordered" evidence="4">
    <location>
        <begin position="1589"/>
        <end position="1661"/>
    </location>
</feature>
<evidence type="ECO:0000256" key="4">
    <source>
        <dbReference type="SAM" id="MobiDB-lite"/>
    </source>
</evidence>
<dbReference type="PROSITE" id="PS51450">
    <property type="entry name" value="LRR"/>
    <property type="match status" value="2"/>
</dbReference>
<feature type="non-terminal residue" evidence="5">
    <location>
        <position position="1"/>
    </location>
</feature>
<dbReference type="RefSeq" id="XP_039617704.1">
    <property type="nucleotide sequence ID" value="XM_039761770.1"/>
</dbReference>
<dbReference type="Proteomes" id="UP000886611">
    <property type="component" value="Unassembled WGS sequence"/>
</dbReference>
<evidence type="ECO:0000256" key="3">
    <source>
        <dbReference type="SAM" id="Coils"/>
    </source>
</evidence>
<dbReference type="PROSITE" id="PS50096">
    <property type="entry name" value="IQ"/>
    <property type="match status" value="2"/>
</dbReference>
<dbReference type="InterPro" id="IPR000048">
    <property type="entry name" value="IQ_motif_EF-hand-BS"/>
</dbReference>
<comment type="caution">
    <text evidence="5">The sequence shown here is derived from an EMBL/GenBank/DDBJ whole genome shotgun (WGS) entry which is preliminary data.</text>
</comment>
<keyword evidence="2" id="KW-0677">Repeat</keyword>
<keyword evidence="6" id="KW-1185">Reference proteome</keyword>
<reference evidence="5 6" key="1">
    <citation type="journal article" date="2021" name="Cell">
        <title>Tracing the genetic footprints of vertebrate landing in non-teleost ray-finned fishes.</title>
        <authorList>
            <person name="Bi X."/>
            <person name="Wang K."/>
            <person name="Yang L."/>
            <person name="Pan H."/>
            <person name="Jiang H."/>
            <person name="Wei Q."/>
            <person name="Fang M."/>
            <person name="Yu H."/>
            <person name="Zhu C."/>
            <person name="Cai Y."/>
            <person name="He Y."/>
            <person name="Gan X."/>
            <person name="Zeng H."/>
            <person name="Yu D."/>
            <person name="Zhu Y."/>
            <person name="Jiang H."/>
            <person name="Qiu Q."/>
            <person name="Yang H."/>
            <person name="Zhang Y.E."/>
            <person name="Wang W."/>
            <person name="Zhu M."/>
            <person name="He S."/>
            <person name="Zhang G."/>
        </authorList>
    </citation>
    <scope>NUCLEOTIDE SEQUENCE [LARGE SCALE GENOMIC DNA]</scope>
    <source>
        <strain evidence="5">Bchr_013</strain>
    </source>
</reference>
<dbReference type="Pfam" id="PF12799">
    <property type="entry name" value="LRR_4"/>
    <property type="match status" value="1"/>
</dbReference>
<dbReference type="EMBL" id="JAATIS010005064">
    <property type="protein sequence ID" value="KAG2459831.1"/>
    <property type="molecule type" value="Genomic_DNA"/>
</dbReference>
<protein>
    <submittedName>
        <fullName evidence="5">LRIQ1 protein</fullName>
    </submittedName>
</protein>
<dbReference type="SMART" id="SM00365">
    <property type="entry name" value="LRR_SD22"/>
    <property type="match status" value="4"/>
</dbReference>
<feature type="compositionally biased region" description="Polar residues" evidence="4">
    <location>
        <begin position="1589"/>
        <end position="1600"/>
    </location>
</feature>
<dbReference type="SMART" id="SM00015">
    <property type="entry name" value="IQ"/>
    <property type="match status" value="2"/>
</dbReference>
<dbReference type="OrthoDB" id="266138at2759"/>
<dbReference type="PANTHER" id="PTHR46652">
    <property type="entry name" value="LEUCINE-RICH REPEAT AND IQ DOMAIN-CONTAINING PROTEIN 1-RELATED"/>
    <property type="match status" value="1"/>
</dbReference>
<dbReference type="InterPro" id="IPR025875">
    <property type="entry name" value="Leu-rich_rpt_4"/>
</dbReference>